<sequence>MSGRRRIPLAPIGSAVAIALPASVFLWFVGISVASTLAFAVTVVAIGVAWAGFAGSRAPAAPRMRATPRPGVRTDVARLSWALRGRDGQVSEPGERRVRAFARTRLLRFGLDLDDPADGVRIRSLIGDGPYALLVGSGGARPSLSSIERCLDALDAVGPGPAGGPSVVSGAAAGIPASSSPRDSEGHPAP</sequence>
<evidence type="ECO:0000313" key="3">
    <source>
        <dbReference type="EMBL" id="MDL9981573.1"/>
    </source>
</evidence>
<dbReference type="Proteomes" id="UP001235064">
    <property type="component" value="Unassembled WGS sequence"/>
</dbReference>
<keyword evidence="4" id="KW-1185">Reference proteome</keyword>
<accession>A0ABT7N4E8</accession>
<evidence type="ECO:0000256" key="2">
    <source>
        <dbReference type="SAM" id="Phobius"/>
    </source>
</evidence>
<comment type="caution">
    <text evidence="3">The sequence shown here is derived from an EMBL/GenBank/DDBJ whole genome shotgun (WGS) entry which is preliminary data.</text>
</comment>
<evidence type="ECO:0000313" key="4">
    <source>
        <dbReference type="Proteomes" id="UP001235064"/>
    </source>
</evidence>
<dbReference type="EMBL" id="JASXSZ010000010">
    <property type="protein sequence ID" value="MDL9981573.1"/>
    <property type="molecule type" value="Genomic_DNA"/>
</dbReference>
<keyword evidence="2" id="KW-1133">Transmembrane helix</keyword>
<gene>
    <name evidence="3" type="ORF">QSV35_19760</name>
</gene>
<feature type="compositionally biased region" description="Low complexity" evidence="1">
    <location>
        <begin position="158"/>
        <end position="181"/>
    </location>
</feature>
<keyword evidence="2" id="KW-0472">Membrane</keyword>
<evidence type="ECO:0000256" key="1">
    <source>
        <dbReference type="SAM" id="MobiDB-lite"/>
    </source>
</evidence>
<protein>
    <recommendedName>
        <fullName evidence="5">DUF2244 domain-containing protein</fullName>
    </recommendedName>
</protein>
<feature type="transmembrane region" description="Helical" evidence="2">
    <location>
        <begin position="12"/>
        <end position="31"/>
    </location>
</feature>
<name>A0ABT7N4E8_9MICO</name>
<feature type="transmembrane region" description="Helical" evidence="2">
    <location>
        <begin position="37"/>
        <end position="55"/>
    </location>
</feature>
<feature type="region of interest" description="Disordered" evidence="1">
    <location>
        <begin position="158"/>
        <end position="190"/>
    </location>
</feature>
<reference evidence="3 4" key="1">
    <citation type="submission" date="2023-06" db="EMBL/GenBank/DDBJ databases">
        <title>Microbacterium sp. nov., isolated from a waste landfill.</title>
        <authorList>
            <person name="Wen W."/>
        </authorList>
    </citation>
    <scope>NUCLEOTIDE SEQUENCE [LARGE SCALE GENOMIC DNA]</scope>
    <source>
        <strain evidence="3 4">ASV49</strain>
    </source>
</reference>
<keyword evidence="2" id="KW-0812">Transmembrane</keyword>
<organism evidence="3 4">
    <name type="scientific">Microbacterium candidum</name>
    <dbReference type="NCBI Taxonomy" id="3041922"/>
    <lineage>
        <taxon>Bacteria</taxon>
        <taxon>Bacillati</taxon>
        <taxon>Actinomycetota</taxon>
        <taxon>Actinomycetes</taxon>
        <taxon>Micrococcales</taxon>
        <taxon>Microbacteriaceae</taxon>
        <taxon>Microbacterium</taxon>
    </lineage>
</organism>
<dbReference type="RefSeq" id="WP_286290718.1">
    <property type="nucleotide sequence ID" value="NZ_JASXSZ010000010.1"/>
</dbReference>
<evidence type="ECO:0008006" key="5">
    <source>
        <dbReference type="Google" id="ProtNLM"/>
    </source>
</evidence>
<proteinExistence type="predicted"/>